<protein>
    <submittedName>
        <fullName evidence="3">tRNA (Adenosine(37)-N6)-threonylcarbamoyltransferase complex dimerization subunit type 1 TsaB</fullName>
        <ecNumber evidence="3">2.3.1.234</ecNumber>
    </submittedName>
</protein>
<keyword evidence="3" id="KW-0808">Transferase</keyword>
<dbReference type="InterPro" id="IPR043129">
    <property type="entry name" value="ATPase_NBD"/>
</dbReference>
<feature type="domain" description="Gcp-like" evidence="2">
    <location>
        <begin position="40"/>
        <end position="136"/>
    </location>
</feature>
<keyword evidence="4" id="KW-1185">Reference proteome</keyword>
<dbReference type="GO" id="GO:0061711">
    <property type="term" value="F:tRNA N(6)-L-threonylcarbamoyladenine synthase activity"/>
    <property type="evidence" value="ECO:0007669"/>
    <property type="project" value="UniProtKB-EC"/>
</dbReference>
<evidence type="ECO:0000256" key="1">
    <source>
        <dbReference type="SAM" id="MobiDB-lite"/>
    </source>
</evidence>
<dbReference type="EC" id="2.3.1.234" evidence="3"/>
<name>A0ABV7WJS2_9MICO</name>
<evidence type="ECO:0000259" key="2">
    <source>
        <dbReference type="Pfam" id="PF00814"/>
    </source>
</evidence>
<sequence length="244" mass="24385">MLILALDTSTSVLSVALLGEHEPPSAPRAARAVHEGNRPAELLAPTIKAVLADAGVGPADLTAVAAGVGPGPFTGLRAGLVTARALAHVVGVRVHGVCGLDALAAEAVAAGAPEDLLVATDARRREVYWARYRGGRRLGDPQVSDPALLAGAAVEHGLPVVGGGAALYADRLRTLGATVLLEVGASGAADGSEGLLPVAPAAAWVASLARDGLAGSGPQPLPPEPLYLRRPDVQEPGSPKRVGG</sequence>
<proteinExistence type="predicted"/>
<dbReference type="RefSeq" id="WP_340293916.1">
    <property type="nucleotide sequence ID" value="NZ_JBBEOI010000128.1"/>
</dbReference>
<dbReference type="SUPFAM" id="SSF53067">
    <property type="entry name" value="Actin-like ATPase domain"/>
    <property type="match status" value="2"/>
</dbReference>
<dbReference type="Gene3D" id="3.30.420.40">
    <property type="match status" value="2"/>
</dbReference>
<dbReference type="PANTHER" id="PTHR11735:SF11">
    <property type="entry name" value="TRNA THREONYLCARBAMOYLADENOSINE BIOSYNTHESIS PROTEIN TSAB"/>
    <property type="match status" value="1"/>
</dbReference>
<dbReference type="Proteomes" id="UP001595685">
    <property type="component" value="Unassembled WGS sequence"/>
</dbReference>
<dbReference type="Pfam" id="PF00814">
    <property type="entry name" value="TsaD"/>
    <property type="match status" value="1"/>
</dbReference>
<accession>A0ABV7WJS2</accession>
<comment type="caution">
    <text evidence="3">The sequence shown here is derived from an EMBL/GenBank/DDBJ whole genome shotgun (WGS) entry which is preliminary data.</text>
</comment>
<dbReference type="InterPro" id="IPR000905">
    <property type="entry name" value="Gcp-like_dom"/>
</dbReference>
<dbReference type="NCBIfam" id="TIGR03725">
    <property type="entry name" value="T6A_YeaZ"/>
    <property type="match status" value="1"/>
</dbReference>
<gene>
    <name evidence="3" type="primary">tsaB</name>
    <name evidence="3" type="ORF">ACFOLH_13820</name>
</gene>
<dbReference type="InterPro" id="IPR022496">
    <property type="entry name" value="T6A_TsaB"/>
</dbReference>
<evidence type="ECO:0000313" key="3">
    <source>
        <dbReference type="EMBL" id="MFC3689423.1"/>
    </source>
</evidence>
<dbReference type="PANTHER" id="PTHR11735">
    <property type="entry name" value="TRNA N6-ADENOSINE THREONYLCARBAMOYLTRANSFERASE"/>
    <property type="match status" value="1"/>
</dbReference>
<feature type="region of interest" description="Disordered" evidence="1">
    <location>
        <begin position="213"/>
        <end position="244"/>
    </location>
</feature>
<evidence type="ECO:0000313" key="4">
    <source>
        <dbReference type="Proteomes" id="UP001595685"/>
    </source>
</evidence>
<dbReference type="EMBL" id="JBHRWW010000009">
    <property type="protein sequence ID" value="MFC3689423.1"/>
    <property type="molecule type" value="Genomic_DNA"/>
</dbReference>
<organism evidence="3 4">
    <name type="scientific">Aquipuribacter hungaricus</name>
    <dbReference type="NCBI Taxonomy" id="545624"/>
    <lineage>
        <taxon>Bacteria</taxon>
        <taxon>Bacillati</taxon>
        <taxon>Actinomycetota</taxon>
        <taxon>Actinomycetes</taxon>
        <taxon>Micrococcales</taxon>
        <taxon>Intrasporangiaceae</taxon>
        <taxon>Aquipuribacter</taxon>
    </lineage>
</organism>
<keyword evidence="3" id="KW-0012">Acyltransferase</keyword>
<reference evidence="4" key="1">
    <citation type="journal article" date="2019" name="Int. J. Syst. Evol. Microbiol.">
        <title>The Global Catalogue of Microorganisms (GCM) 10K type strain sequencing project: providing services to taxonomists for standard genome sequencing and annotation.</title>
        <authorList>
            <consortium name="The Broad Institute Genomics Platform"/>
            <consortium name="The Broad Institute Genome Sequencing Center for Infectious Disease"/>
            <person name="Wu L."/>
            <person name="Ma J."/>
        </authorList>
    </citation>
    <scope>NUCLEOTIDE SEQUENCE [LARGE SCALE GENOMIC DNA]</scope>
    <source>
        <strain evidence="4">NCAIM B.02333</strain>
    </source>
</reference>